<keyword evidence="5 9" id="KW-0805">Transcription regulation</keyword>
<evidence type="ECO:0000256" key="2">
    <source>
        <dbReference type="ARBA" id="ARBA00010916"/>
    </source>
</evidence>
<keyword evidence="8 9" id="KW-0539">Nucleus</keyword>
<protein>
    <recommendedName>
        <fullName evidence="3 9">Chromatin modification-related protein EAF6</fullName>
    </recommendedName>
</protein>
<dbReference type="RefSeq" id="XP_066070574.1">
    <property type="nucleotide sequence ID" value="XM_066214477.1"/>
</dbReference>
<evidence type="ECO:0000256" key="9">
    <source>
        <dbReference type="RuleBase" id="RU368022"/>
    </source>
</evidence>
<sequence length="105" mass="11482">MSNSGPPIDAKKAQAVALADLEAAQKKKRAIDASLADLERSIFLFESSYLEETATSGGNIIKGFDNYLKPPTTHIHKKKLEATEADRLFSNSSGTYQQMADYSVK</sequence>
<dbReference type="OrthoDB" id="440324at2759"/>
<comment type="subcellular location">
    <subcellularLocation>
        <location evidence="1 9">Nucleus</location>
    </subcellularLocation>
</comment>
<evidence type="ECO:0000313" key="10">
    <source>
        <dbReference type="EMBL" id="WVN89874.1"/>
    </source>
</evidence>
<organism evidence="10 11">
    <name type="scientific">Cryptococcus depauperatus CBS 7841</name>
    <dbReference type="NCBI Taxonomy" id="1295531"/>
    <lineage>
        <taxon>Eukaryota</taxon>
        <taxon>Fungi</taxon>
        <taxon>Dikarya</taxon>
        <taxon>Basidiomycota</taxon>
        <taxon>Agaricomycotina</taxon>
        <taxon>Tremellomycetes</taxon>
        <taxon>Tremellales</taxon>
        <taxon>Cryptococcaceae</taxon>
        <taxon>Cryptococcus</taxon>
    </lineage>
</organism>
<dbReference type="VEuPathDB" id="FungiDB:L203_05799"/>
<proteinExistence type="inferred from homology"/>
<keyword evidence="9" id="KW-0227">DNA damage</keyword>
<dbReference type="Pfam" id="PF09340">
    <property type="entry name" value="NuA4"/>
    <property type="match status" value="1"/>
</dbReference>
<comment type="subunit">
    <text evidence="9">Component of the NuA4 histone acetyltransferase complex.</text>
</comment>
<dbReference type="PANTHER" id="PTHR13476">
    <property type="entry name" value="CHROMATIN MODIFICATION-RELATED PROTEIN MEAF6"/>
    <property type="match status" value="1"/>
</dbReference>
<dbReference type="GO" id="GO:0006281">
    <property type="term" value="P:DNA repair"/>
    <property type="evidence" value="ECO:0007669"/>
    <property type="project" value="UniProtKB-UniRule"/>
</dbReference>
<dbReference type="InterPro" id="IPR015418">
    <property type="entry name" value="Eaf6"/>
</dbReference>
<keyword evidence="6" id="KW-0175">Coiled coil</keyword>
<keyword evidence="7 9" id="KW-0804">Transcription</keyword>
<evidence type="ECO:0000256" key="6">
    <source>
        <dbReference type="ARBA" id="ARBA00023054"/>
    </source>
</evidence>
<keyword evidence="11" id="KW-1185">Reference proteome</keyword>
<dbReference type="GO" id="GO:0005634">
    <property type="term" value="C:nucleus"/>
    <property type="evidence" value="ECO:0007669"/>
    <property type="project" value="UniProtKB-SubCell"/>
</dbReference>
<evidence type="ECO:0000256" key="7">
    <source>
        <dbReference type="ARBA" id="ARBA00023163"/>
    </source>
</evidence>
<evidence type="ECO:0000313" key="11">
    <source>
        <dbReference type="Proteomes" id="UP000094043"/>
    </source>
</evidence>
<reference evidence="10" key="1">
    <citation type="submission" date="2016-06" db="EMBL/GenBank/DDBJ databases">
        <authorList>
            <person name="Cuomo C."/>
            <person name="Litvintseva A."/>
            <person name="Heitman J."/>
            <person name="Chen Y."/>
            <person name="Sun S."/>
            <person name="Springer D."/>
            <person name="Dromer F."/>
            <person name="Young S."/>
            <person name="Zeng Q."/>
            <person name="Chapman S."/>
            <person name="Gujja S."/>
            <person name="Saif S."/>
            <person name="Birren B."/>
        </authorList>
    </citation>
    <scope>NUCLEOTIDE SEQUENCE</scope>
    <source>
        <strain evidence="10">CBS 7841</strain>
    </source>
</reference>
<accession>A0A1E3HXC1</accession>
<dbReference type="AlphaFoldDB" id="A0A1E3HXC1"/>
<dbReference type="GeneID" id="91089313"/>
<name>A0A1E3HXC1_9TREE</name>
<reference evidence="10" key="3">
    <citation type="submission" date="2024-01" db="EMBL/GenBank/DDBJ databases">
        <authorList>
            <person name="Coelho M.A."/>
            <person name="David-Palma M."/>
            <person name="Shea T."/>
            <person name="Sun S."/>
            <person name="Cuomo C.A."/>
            <person name="Heitman J."/>
        </authorList>
    </citation>
    <scope>NUCLEOTIDE SEQUENCE</scope>
    <source>
        <strain evidence="10">CBS 7841</strain>
    </source>
</reference>
<evidence type="ECO:0000256" key="5">
    <source>
        <dbReference type="ARBA" id="ARBA00023015"/>
    </source>
</evidence>
<evidence type="ECO:0000256" key="3">
    <source>
        <dbReference type="ARBA" id="ARBA00018504"/>
    </source>
</evidence>
<dbReference type="Proteomes" id="UP000094043">
    <property type="component" value="Chromosome 6"/>
</dbReference>
<evidence type="ECO:0000256" key="1">
    <source>
        <dbReference type="ARBA" id="ARBA00004123"/>
    </source>
</evidence>
<comment type="similarity">
    <text evidence="2 9">Belongs to the EAF6 family.</text>
</comment>
<evidence type="ECO:0000256" key="4">
    <source>
        <dbReference type="ARBA" id="ARBA00022853"/>
    </source>
</evidence>
<dbReference type="GO" id="GO:0006325">
    <property type="term" value="P:chromatin organization"/>
    <property type="evidence" value="ECO:0007669"/>
    <property type="project" value="UniProtKB-KW"/>
</dbReference>
<comment type="function">
    <text evidence="9">Component of the NuA4 histone acetyltransferase complex which is involved in transcriptional activation of selected genes principally by acetylation of nucleosomal histone H4 and H2A. The NuA4 complex is also involved in DNA repair.</text>
</comment>
<reference evidence="10" key="2">
    <citation type="journal article" date="2022" name="Elife">
        <title>Obligate sexual reproduction of a homothallic fungus closely related to the Cryptococcus pathogenic species complex.</title>
        <authorList>
            <person name="Passer A.R."/>
            <person name="Clancey S.A."/>
            <person name="Shea T."/>
            <person name="David-Palma M."/>
            <person name="Averette A.F."/>
            <person name="Boekhout T."/>
            <person name="Porcel B.M."/>
            <person name="Nowrousian M."/>
            <person name="Cuomo C.A."/>
            <person name="Sun S."/>
            <person name="Heitman J."/>
            <person name="Coelho M.A."/>
        </authorList>
    </citation>
    <scope>NUCLEOTIDE SEQUENCE</scope>
    <source>
        <strain evidence="10">CBS 7841</strain>
    </source>
</reference>
<keyword evidence="4 9" id="KW-0156">Chromatin regulator</keyword>
<dbReference type="EMBL" id="CP143789">
    <property type="protein sequence ID" value="WVN89874.1"/>
    <property type="molecule type" value="Genomic_DNA"/>
</dbReference>
<gene>
    <name evidence="10" type="ORF">L203_105104</name>
</gene>
<keyword evidence="9" id="KW-0234">DNA repair</keyword>
<dbReference type="GO" id="GO:0035267">
    <property type="term" value="C:NuA4 histone acetyltransferase complex"/>
    <property type="evidence" value="ECO:0007669"/>
    <property type="project" value="UniProtKB-UniRule"/>
</dbReference>
<evidence type="ECO:0000256" key="8">
    <source>
        <dbReference type="ARBA" id="ARBA00023242"/>
    </source>
</evidence>
<dbReference type="KEGG" id="cdep:91089313"/>